<dbReference type="Proteomes" id="UP000184028">
    <property type="component" value="Unassembled WGS sequence"/>
</dbReference>
<evidence type="ECO:0000256" key="4">
    <source>
        <dbReference type="ARBA" id="ARBA00022837"/>
    </source>
</evidence>
<dbReference type="PROSITE" id="PS00149">
    <property type="entry name" value="SULFATASE_2"/>
    <property type="match status" value="1"/>
</dbReference>
<evidence type="ECO:0000313" key="8">
    <source>
        <dbReference type="Proteomes" id="UP000184028"/>
    </source>
</evidence>
<proteinExistence type="inferred from homology"/>
<dbReference type="Pfam" id="PF00884">
    <property type="entry name" value="Sulfatase"/>
    <property type="match status" value="1"/>
</dbReference>
<dbReference type="FunFam" id="3.40.720.10:FF:000047">
    <property type="entry name" value="Arylsulfatase"/>
    <property type="match status" value="1"/>
</dbReference>
<gene>
    <name evidence="7" type="ORF">SAMN05444484_105260</name>
</gene>
<feature type="chain" id="PRO_5009926759" evidence="5">
    <location>
        <begin position="21"/>
        <end position="522"/>
    </location>
</feature>
<dbReference type="InterPro" id="IPR024607">
    <property type="entry name" value="Sulfatase_CS"/>
</dbReference>
<feature type="signal peptide" evidence="5">
    <location>
        <begin position="1"/>
        <end position="20"/>
    </location>
</feature>
<dbReference type="EMBL" id="FRBT01000005">
    <property type="protein sequence ID" value="SHM35540.1"/>
    <property type="molecule type" value="Genomic_DNA"/>
</dbReference>
<accession>A0A1M7I4C6</accession>
<dbReference type="InterPro" id="IPR050738">
    <property type="entry name" value="Sulfatase"/>
</dbReference>
<dbReference type="OrthoDB" id="9803751at2"/>
<evidence type="ECO:0000259" key="6">
    <source>
        <dbReference type="Pfam" id="PF00884"/>
    </source>
</evidence>
<evidence type="ECO:0000256" key="5">
    <source>
        <dbReference type="SAM" id="SignalP"/>
    </source>
</evidence>
<evidence type="ECO:0000256" key="1">
    <source>
        <dbReference type="ARBA" id="ARBA00008779"/>
    </source>
</evidence>
<keyword evidence="5" id="KW-0732">Signal</keyword>
<keyword evidence="8" id="KW-1185">Reference proteome</keyword>
<protein>
    <submittedName>
        <fullName evidence="7">Arylsulfatase</fullName>
    </submittedName>
</protein>
<organism evidence="7 8">
    <name type="scientific">Flavobacterium chilense</name>
    <dbReference type="NCBI Taxonomy" id="946677"/>
    <lineage>
        <taxon>Bacteria</taxon>
        <taxon>Pseudomonadati</taxon>
        <taxon>Bacteroidota</taxon>
        <taxon>Flavobacteriia</taxon>
        <taxon>Flavobacteriales</taxon>
        <taxon>Flavobacteriaceae</taxon>
        <taxon>Flavobacterium</taxon>
    </lineage>
</organism>
<keyword evidence="2" id="KW-0479">Metal-binding</keyword>
<dbReference type="STRING" id="946677.SAMN05444484_105260"/>
<dbReference type="PANTHER" id="PTHR42693:SF53">
    <property type="entry name" value="ENDO-4-O-SULFATASE"/>
    <property type="match status" value="1"/>
</dbReference>
<dbReference type="GO" id="GO:0004065">
    <property type="term" value="F:arylsulfatase activity"/>
    <property type="evidence" value="ECO:0007669"/>
    <property type="project" value="TreeGrafter"/>
</dbReference>
<dbReference type="Gene3D" id="3.40.720.10">
    <property type="entry name" value="Alkaline Phosphatase, subunit A"/>
    <property type="match status" value="1"/>
</dbReference>
<dbReference type="SUPFAM" id="SSF53649">
    <property type="entry name" value="Alkaline phosphatase-like"/>
    <property type="match status" value="1"/>
</dbReference>
<evidence type="ECO:0000256" key="2">
    <source>
        <dbReference type="ARBA" id="ARBA00022723"/>
    </source>
</evidence>
<dbReference type="AlphaFoldDB" id="A0A1M7I4C6"/>
<dbReference type="InterPro" id="IPR017850">
    <property type="entry name" value="Alkaline_phosphatase_core_sf"/>
</dbReference>
<dbReference type="CDD" id="cd16025">
    <property type="entry name" value="PAS_like"/>
    <property type="match status" value="1"/>
</dbReference>
<reference evidence="8" key="1">
    <citation type="submission" date="2016-11" db="EMBL/GenBank/DDBJ databases">
        <authorList>
            <person name="Varghese N."/>
            <person name="Submissions S."/>
        </authorList>
    </citation>
    <scope>NUCLEOTIDE SEQUENCE [LARGE SCALE GENOMIC DNA]</scope>
    <source>
        <strain evidence="8">DSM 24724</strain>
    </source>
</reference>
<sequence>MIKKLLLLALLVVAQFQLFAQKKQPNIIVILADDLGFSDIGAFGSEINTKNLNKLAKNGLVLKQFYNAGRCCPSRASLLTGLYPHQAGVGDMVQDKGVPAYQGYLNEHCITIGQALKQAGYNTIVSGKWHVGLVPSAWAVNRGFDDSFTLQNNGSSYFNSEPLYNDGRKITFLKGDKEIIRTDASTYLTQEITNFAINSLEKQRNQKHPFFLYVAYNAPHWPIQALPEDIAKYKGKYIEGWDKLRARRFKKLKEQGIIDKDWDLSNRFEKVPDWEKLSTEEKDKWDTRMAIYAAMIDRMDAGIGEILQKVKSLGEEDNTLVLFLSDNGGSADDVKNWNYVTQKNGKPGSVASIDSYESPWGNVSNTPFQLFKKNTHEGGIASPFIAYYPKHIKSGTQSNRVSHLIDILPTCLEYAGSQYPASFQGKNLLPLEGISLKKEFEGQQSDAHEALFWEHEGSKAIRKGEWKAVAENNQPWELYNLAKDRTETKNLAKSQPKLLQSLIELHQQWSLKVGVEDWNKIK</sequence>
<dbReference type="Gene3D" id="3.30.1120.10">
    <property type="match status" value="1"/>
</dbReference>
<dbReference type="RefSeq" id="WP_068842758.1">
    <property type="nucleotide sequence ID" value="NZ_FRBT01000005.1"/>
</dbReference>
<dbReference type="PANTHER" id="PTHR42693">
    <property type="entry name" value="ARYLSULFATASE FAMILY MEMBER"/>
    <property type="match status" value="1"/>
</dbReference>
<name>A0A1M7I4C6_9FLAO</name>
<comment type="similarity">
    <text evidence="1">Belongs to the sulfatase family.</text>
</comment>
<evidence type="ECO:0000256" key="3">
    <source>
        <dbReference type="ARBA" id="ARBA00022801"/>
    </source>
</evidence>
<dbReference type="GO" id="GO:0046872">
    <property type="term" value="F:metal ion binding"/>
    <property type="evidence" value="ECO:0007669"/>
    <property type="project" value="UniProtKB-KW"/>
</dbReference>
<keyword evidence="4" id="KW-0106">Calcium</keyword>
<keyword evidence="3" id="KW-0378">Hydrolase</keyword>
<evidence type="ECO:0000313" key="7">
    <source>
        <dbReference type="EMBL" id="SHM35540.1"/>
    </source>
</evidence>
<dbReference type="InterPro" id="IPR000917">
    <property type="entry name" value="Sulfatase_N"/>
</dbReference>
<feature type="domain" description="Sulfatase N-terminal" evidence="6">
    <location>
        <begin position="25"/>
        <end position="416"/>
    </location>
</feature>